<organism evidence="1">
    <name type="scientific">Myoviridae sp. ctwwN25</name>
    <dbReference type="NCBI Taxonomy" id="2825209"/>
    <lineage>
        <taxon>Viruses</taxon>
        <taxon>Duplodnaviria</taxon>
        <taxon>Heunggongvirae</taxon>
        <taxon>Uroviricota</taxon>
        <taxon>Caudoviricetes</taxon>
    </lineage>
</organism>
<name>A0A8S5PNX8_9CAUD</name>
<proteinExistence type="predicted"/>
<reference evidence="1" key="1">
    <citation type="journal article" date="2021" name="Proc. Natl. Acad. Sci. U.S.A.">
        <title>A Catalog of Tens of Thousands of Viruses from Human Metagenomes Reveals Hidden Associations with Chronic Diseases.</title>
        <authorList>
            <person name="Tisza M.J."/>
            <person name="Buck C.B."/>
        </authorList>
    </citation>
    <scope>NUCLEOTIDE SEQUENCE</scope>
    <source>
        <strain evidence="1">CtwwN25</strain>
    </source>
</reference>
<protein>
    <submittedName>
        <fullName evidence="1">Transcription initiation factor IIE, alpha FINGER, Transcription</fullName>
    </submittedName>
</protein>
<evidence type="ECO:0000313" key="1">
    <source>
        <dbReference type="EMBL" id="DAE08562.1"/>
    </source>
</evidence>
<sequence>MRTTINISYICDKCGKTFKDDDQVYGFLHGEEIYYLCKDCFDEYIKQTFKSIEFYKKNNTKVKVSCNLHTTSKSIPICYITPLHRVMNRPESCALVISDNILDLTDVNSLLDIEYKIKEYFAIESGSFEEVKSTLTEKLNILKAKLQEACKASNIIDSYTSDTTPNMPPYQINKKGLL</sequence>
<accession>A0A8S5PNX8</accession>
<dbReference type="EMBL" id="BK015472">
    <property type="protein sequence ID" value="DAE08562.1"/>
    <property type="molecule type" value="Genomic_DNA"/>
</dbReference>